<evidence type="ECO:0000256" key="5">
    <source>
        <dbReference type="ARBA" id="ARBA00022927"/>
    </source>
</evidence>
<dbReference type="PANTHER" id="PTHR12388:SF0">
    <property type="entry name" value="MITOCHONDRIAL IMPORT INNER MEMBRANE TRANSLOCASE SUBUNIT TIM16"/>
    <property type="match status" value="1"/>
</dbReference>
<dbReference type="GO" id="GO:0005744">
    <property type="term" value="C:TIM23 mitochondrial import inner membrane translocase complex"/>
    <property type="evidence" value="ECO:0007669"/>
    <property type="project" value="InterPro"/>
</dbReference>
<comment type="similarity">
    <text evidence="2">Belongs to the TIM16/PAM16 family.</text>
</comment>
<protein>
    <recommendedName>
        <fullName evidence="13">Presequence translocated-associated motor subunit PAM16</fullName>
    </recommendedName>
</protein>
<evidence type="ECO:0000313" key="11">
    <source>
        <dbReference type="EMBL" id="KAJ8902268.1"/>
    </source>
</evidence>
<dbReference type="AlphaFoldDB" id="A0AAV8UID1"/>
<dbReference type="Pfam" id="PF03656">
    <property type="entry name" value="Pam16"/>
    <property type="match status" value="1"/>
</dbReference>
<keyword evidence="8" id="KW-0472">Membrane</keyword>
<evidence type="ECO:0008006" key="13">
    <source>
        <dbReference type="Google" id="ProtNLM"/>
    </source>
</evidence>
<keyword evidence="10" id="KW-0732">Signal</keyword>
<dbReference type="EMBL" id="JAMWBK010000009">
    <property type="protein sequence ID" value="KAJ8902268.1"/>
    <property type="molecule type" value="Genomic_DNA"/>
</dbReference>
<gene>
    <name evidence="11" type="ORF">NDN08_006675</name>
</gene>
<sequence>MAGRVLAQLILAGGTFMVRTFAQAYRQALVNAQTGGGAAASASRGVVGRNQMTVDEASRILGLEKNTLKLASLEAKFQKLYEQNSVEKGGSPYLQYKIVGAKEVLERECIARGEKPNQESAEKKAQEKIDGQ</sequence>
<evidence type="ECO:0000256" key="3">
    <source>
        <dbReference type="ARBA" id="ARBA00022448"/>
    </source>
</evidence>
<keyword evidence="5" id="KW-0653">Protein transport</keyword>
<feature type="chain" id="PRO_5043384290" description="Presequence translocated-associated motor subunit PAM16" evidence="10">
    <location>
        <begin position="23"/>
        <end position="132"/>
    </location>
</feature>
<evidence type="ECO:0000256" key="10">
    <source>
        <dbReference type="SAM" id="SignalP"/>
    </source>
</evidence>
<dbReference type="GO" id="GO:0030150">
    <property type="term" value="P:protein import into mitochondrial matrix"/>
    <property type="evidence" value="ECO:0007669"/>
    <property type="project" value="InterPro"/>
</dbReference>
<evidence type="ECO:0000256" key="1">
    <source>
        <dbReference type="ARBA" id="ARBA00004637"/>
    </source>
</evidence>
<dbReference type="InterPro" id="IPR036869">
    <property type="entry name" value="J_dom_sf"/>
</dbReference>
<organism evidence="11 12">
    <name type="scientific">Rhodosorus marinus</name>
    <dbReference type="NCBI Taxonomy" id="101924"/>
    <lineage>
        <taxon>Eukaryota</taxon>
        <taxon>Rhodophyta</taxon>
        <taxon>Stylonematophyceae</taxon>
        <taxon>Stylonematales</taxon>
        <taxon>Stylonemataceae</taxon>
        <taxon>Rhodosorus</taxon>
    </lineage>
</organism>
<evidence type="ECO:0000256" key="7">
    <source>
        <dbReference type="ARBA" id="ARBA00023128"/>
    </source>
</evidence>
<evidence type="ECO:0000256" key="4">
    <source>
        <dbReference type="ARBA" id="ARBA00022792"/>
    </source>
</evidence>
<name>A0AAV8UID1_9RHOD</name>
<keyword evidence="7" id="KW-0496">Mitochondrion</keyword>
<keyword evidence="12" id="KW-1185">Reference proteome</keyword>
<dbReference type="Proteomes" id="UP001157974">
    <property type="component" value="Unassembled WGS sequence"/>
</dbReference>
<keyword evidence="6" id="KW-0811">Translocation</keyword>
<dbReference type="InterPro" id="IPR005341">
    <property type="entry name" value="Tim16"/>
</dbReference>
<feature type="signal peptide" evidence="10">
    <location>
        <begin position="1"/>
        <end position="22"/>
    </location>
</feature>
<proteinExistence type="inferred from homology"/>
<evidence type="ECO:0000313" key="12">
    <source>
        <dbReference type="Proteomes" id="UP001157974"/>
    </source>
</evidence>
<comment type="subcellular location">
    <subcellularLocation>
        <location evidence="1">Mitochondrion inner membrane</location>
        <topology evidence="1">Peripheral membrane protein</topology>
    </subcellularLocation>
</comment>
<evidence type="ECO:0000256" key="6">
    <source>
        <dbReference type="ARBA" id="ARBA00023010"/>
    </source>
</evidence>
<evidence type="ECO:0000256" key="2">
    <source>
        <dbReference type="ARBA" id="ARBA00008817"/>
    </source>
</evidence>
<evidence type="ECO:0000256" key="8">
    <source>
        <dbReference type="ARBA" id="ARBA00023136"/>
    </source>
</evidence>
<keyword evidence="4" id="KW-0999">Mitochondrion inner membrane</keyword>
<accession>A0AAV8UID1</accession>
<comment type="caution">
    <text evidence="11">The sequence shown here is derived from an EMBL/GenBank/DDBJ whole genome shotgun (WGS) entry which is preliminary data.</text>
</comment>
<keyword evidence="3" id="KW-0813">Transport</keyword>
<reference evidence="11 12" key="1">
    <citation type="journal article" date="2023" name="Nat. Commun.">
        <title>Origin of minicircular mitochondrial genomes in red algae.</title>
        <authorList>
            <person name="Lee Y."/>
            <person name="Cho C.H."/>
            <person name="Lee Y.M."/>
            <person name="Park S.I."/>
            <person name="Yang J.H."/>
            <person name="West J.A."/>
            <person name="Bhattacharya D."/>
            <person name="Yoon H.S."/>
        </authorList>
    </citation>
    <scope>NUCLEOTIDE SEQUENCE [LARGE SCALE GENOMIC DNA]</scope>
    <source>
        <strain evidence="11 12">CCMP1338</strain>
        <tissue evidence="11">Whole cell</tissue>
    </source>
</reference>
<dbReference type="PANTHER" id="PTHR12388">
    <property type="entry name" value="MITOCHONDRIA ASSOCIATED GRANULOCYTE MACROPHAGE CSF SIGNALING MOLECULE"/>
    <property type="match status" value="1"/>
</dbReference>
<feature type="region of interest" description="Disordered" evidence="9">
    <location>
        <begin position="113"/>
        <end position="132"/>
    </location>
</feature>
<dbReference type="Gene3D" id="1.10.287.110">
    <property type="entry name" value="DnaJ domain"/>
    <property type="match status" value="1"/>
</dbReference>
<evidence type="ECO:0000256" key="9">
    <source>
        <dbReference type="SAM" id="MobiDB-lite"/>
    </source>
</evidence>